<keyword evidence="1" id="KW-0732">Signal</keyword>
<proteinExistence type="predicted"/>
<organism evidence="2">
    <name type="scientific">Streptomyces sp. R02</name>
    <dbReference type="NCBI Taxonomy" id="3238623"/>
    <lineage>
        <taxon>Bacteria</taxon>
        <taxon>Bacillati</taxon>
        <taxon>Actinomycetota</taxon>
        <taxon>Actinomycetes</taxon>
        <taxon>Kitasatosporales</taxon>
        <taxon>Streptomycetaceae</taxon>
        <taxon>Streptomyces</taxon>
    </lineage>
</organism>
<evidence type="ECO:0000313" key="2">
    <source>
        <dbReference type="EMBL" id="XDP94200.1"/>
    </source>
</evidence>
<feature type="signal peptide" evidence="1">
    <location>
        <begin position="1"/>
        <end position="26"/>
    </location>
</feature>
<dbReference type="EMBL" id="CP163429">
    <property type="protein sequence ID" value="XDP94200.1"/>
    <property type="molecule type" value="Genomic_DNA"/>
</dbReference>
<feature type="chain" id="PRO_5044325132" evidence="1">
    <location>
        <begin position="27"/>
        <end position="87"/>
    </location>
</feature>
<dbReference type="RefSeq" id="WP_369156011.1">
    <property type="nucleotide sequence ID" value="NZ_CP163429.1"/>
</dbReference>
<reference evidence="2" key="1">
    <citation type="submission" date="2024-07" db="EMBL/GenBank/DDBJ databases">
        <authorList>
            <person name="Yu S.T."/>
        </authorList>
    </citation>
    <scope>NUCLEOTIDE SEQUENCE</scope>
    <source>
        <strain evidence="2">R02</strain>
    </source>
</reference>
<evidence type="ECO:0000256" key="1">
    <source>
        <dbReference type="SAM" id="SignalP"/>
    </source>
</evidence>
<gene>
    <name evidence="2" type="ORF">AB5J57_11930</name>
</gene>
<name>A0AB39LNH6_9ACTN</name>
<sequence length="87" mass="9143">MFQSKKIAMAGLLGSLALIGAGAAQAVESPGNCTKDDKGQIRCIQVSEHRITEQDGTVRVDNKTTQTCSGKGELTCSTTLVVEDENS</sequence>
<dbReference type="AlphaFoldDB" id="A0AB39LNH6"/>
<accession>A0AB39LNH6</accession>
<protein>
    <submittedName>
        <fullName evidence="2">Uncharacterized protein</fullName>
    </submittedName>
</protein>